<dbReference type="InParanoid" id="A0A165HGQ0"/>
<keyword evidence="1" id="KW-0732">Signal</keyword>
<dbReference type="RefSeq" id="XP_018189043.1">
    <property type="nucleotide sequence ID" value="XM_018328959.1"/>
</dbReference>
<evidence type="ECO:0000313" key="2">
    <source>
        <dbReference type="EMBL" id="KZF23488.1"/>
    </source>
</evidence>
<organism evidence="2 3">
    <name type="scientific">Xylona heveae (strain CBS 132557 / TC161)</name>
    <dbReference type="NCBI Taxonomy" id="1328760"/>
    <lineage>
        <taxon>Eukaryota</taxon>
        <taxon>Fungi</taxon>
        <taxon>Dikarya</taxon>
        <taxon>Ascomycota</taxon>
        <taxon>Pezizomycotina</taxon>
        <taxon>Xylonomycetes</taxon>
        <taxon>Xylonales</taxon>
        <taxon>Xylonaceae</taxon>
        <taxon>Xylona</taxon>
    </lineage>
</organism>
<dbReference type="GeneID" id="28894096"/>
<evidence type="ECO:0000313" key="3">
    <source>
        <dbReference type="Proteomes" id="UP000076632"/>
    </source>
</evidence>
<protein>
    <recommendedName>
        <fullName evidence="4">Secreted protein</fullName>
    </recommendedName>
</protein>
<gene>
    <name evidence="2" type="ORF">L228DRAFT_117263</name>
</gene>
<proteinExistence type="predicted"/>
<feature type="signal peptide" evidence="1">
    <location>
        <begin position="1"/>
        <end position="23"/>
    </location>
</feature>
<dbReference type="EMBL" id="KV407457">
    <property type="protein sequence ID" value="KZF23488.1"/>
    <property type="molecule type" value="Genomic_DNA"/>
</dbReference>
<evidence type="ECO:0000256" key="1">
    <source>
        <dbReference type="SAM" id="SignalP"/>
    </source>
</evidence>
<dbReference type="AlphaFoldDB" id="A0A165HGQ0"/>
<reference evidence="2 3" key="1">
    <citation type="journal article" date="2016" name="Fungal Biol.">
        <title>The genome of Xylona heveae provides a window into fungal endophytism.</title>
        <authorList>
            <person name="Gazis R."/>
            <person name="Kuo A."/>
            <person name="Riley R."/>
            <person name="LaButti K."/>
            <person name="Lipzen A."/>
            <person name="Lin J."/>
            <person name="Amirebrahimi M."/>
            <person name="Hesse C.N."/>
            <person name="Spatafora J.W."/>
            <person name="Henrissat B."/>
            <person name="Hainaut M."/>
            <person name="Grigoriev I.V."/>
            <person name="Hibbett D.S."/>
        </authorList>
    </citation>
    <scope>NUCLEOTIDE SEQUENCE [LARGE SCALE GENOMIC DNA]</scope>
    <source>
        <strain evidence="2 3">TC161</strain>
    </source>
</reference>
<feature type="chain" id="PRO_5007858671" description="Secreted protein" evidence="1">
    <location>
        <begin position="24"/>
        <end position="142"/>
    </location>
</feature>
<dbReference type="Proteomes" id="UP000076632">
    <property type="component" value="Unassembled WGS sequence"/>
</dbReference>
<sequence>MIHWFFFSFFFFDFLSCSHPVWSFLGWYSTNSTSDLNLLHSTKGNLTRWPERLRKTSHESKRAEFQTPLTGSLGKIYSNFSIHIALPIPCGRRYQSIKSYSLLYYGDPELRSSAQSPANEKNEQYANPRRILVKHTRSICCR</sequence>
<keyword evidence="3" id="KW-1185">Reference proteome</keyword>
<evidence type="ECO:0008006" key="4">
    <source>
        <dbReference type="Google" id="ProtNLM"/>
    </source>
</evidence>
<name>A0A165HGQ0_XYLHT</name>
<accession>A0A165HGQ0</accession>